<keyword evidence="2" id="KW-0805">Transcription regulation</keyword>
<dbReference type="OrthoDB" id="269117at2"/>
<dbReference type="PANTHER" id="PTHR30146:SF148">
    <property type="entry name" value="HTH-TYPE TRANSCRIPTIONAL REPRESSOR PURR-RELATED"/>
    <property type="match status" value="1"/>
</dbReference>
<dbReference type="SUPFAM" id="SSF47413">
    <property type="entry name" value="lambda repressor-like DNA-binding domains"/>
    <property type="match status" value="1"/>
</dbReference>
<name>A0A3N7JUX8_9BURK</name>
<evidence type="ECO:0000256" key="2">
    <source>
        <dbReference type="ARBA" id="ARBA00023015"/>
    </source>
</evidence>
<evidence type="ECO:0000256" key="3">
    <source>
        <dbReference type="ARBA" id="ARBA00023125"/>
    </source>
</evidence>
<reference evidence="6 7" key="1">
    <citation type="submission" date="2018-08" db="EMBL/GenBank/DDBJ databases">
        <authorList>
            <person name="Khan S.A."/>
            <person name="Jeon C.O."/>
            <person name="Chun B.H."/>
            <person name="Jeong S.E."/>
        </authorList>
    </citation>
    <scope>NUCLEOTIDE SEQUENCE [LARGE SCALE GENOMIC DNA]</scope>
    <source>
        <strain evidence="6 7">S-16</strain>
    </source>
</reference>
<organism evidence="6 7">
    <name type="scientific">Piscinibacter terrae</name>
    <dbReference type="NCBI Taxonomy" id="2496871"/>
    <lineage>
        <taxon>Bacteria</taxon>
        <taxon>Pseudomonadati</taxon>
        <taxon>Pseudomonadota</taxon>
        <taxon>Betaproteobacteria</taxon>
        <taxon>Burkholderiales</taxon>
        <taxon>Sphaerotilaceae</taxon>
        <taxon>Piscinibacter</taxon>
    </lineage>
</organism>
<gene>
    <name evidence="6" type="ORF">DZC73_20665</name>
</gene>
<sequence length="333" mass="35722">MITIRDVAQHAQVSVTTVSHVINGTRFVSEDAQARVRAAIEALNYVPSAVARSLKSSRTHTVGMMIPNNSNPYFAEIIRGIEDTCFAAGFNVILCNSDDDPHKQAAYVRVLSEKQVDGLIVLSSGGDPELLDTLRSATMPQVLVDREIDDLAADLVEVDHEGGARVAVEHLVSLGHRRIACIAGPIELSPARQRVQGWRSALEASGLACDDTLVASGAFTAEGGHEAMRSLLQHRPSAVFASNDLMAIGAICAASDAGLRVPQDLSVIGFDDIALAAYSNPPLTTIAQPKHQTGELAARMLMQRIAKPERALQREILRPSLVIRRSTARVEAA</sequence>
<evidence type="ECO:0000313" key="7">
    <source>
        <dbReference type="Proteomes" id="UP000267464"/>
    </source>
</evidence>
<reference evidence="6 7" key="2">
    <citation type="submission" date="2018-12" db="EMBL/GenBank/DDBJ databases">
        <title>Rhizobacter gummiphilus sp. nov., a rubber-degrading bacterium isolated from the soil of a botanical garden in Japan.</title>
        <authorList>
            <person name="Shunsuke S.S."/>
        </authorList>
    </citation>
    <scope>NUCLEOTIDE SEQUENCE [LARGE SCALE GENOMIC DNA]</scope>
    <source>
        <strain evidence="6 7">S-16</strain>
    </source>
</reference>
<dbReference type="GO" id="GO:0000976">
    <property type="term" value="F:transcription cis-regulatory region binding"/>
    <property type="evidence" value="ECO:0007669"/>
    <property type="project" value="TreeGrafter"/>
</dbReference>
<dbReference type="SUPFAM" id="SSF53822">
    <property type="entry name" value="Periplasmic binding protein-like I"/>
    <property type="match status" value="1"/>
</dbReference>
<keyword evidence="4" id="KW-0804">Transcription</keyword>
<proteinExistence type="predicted"/>
<dbReference type="InterPro" id="IPR046335">
    <property type="entry name" value="LacI/GalR-like_sensor"/>
</dbReference>
<dbReference type="PANTHER" id="PTHR30146">
    <property type="entry name" value="LACI-RELATED TRANSCRIPTIONAL REPRESSOR"/>
    <property type="match status" value="1"/>
</dbReference>
<dbReference type="Gene3D" id="3.40.50.2300">
    <property type="match status" value="2"/>
</dbReference>
<feature type="domain" description="HTH lacI-type" evidence="5">
    <location>
        <begin position="2"/>
        <end position="56"/>
    </location>
</feature>
<dbReference type="InterPro" id="IPR010982">
    <property type="entry name" value="Lambda_DNA-bd_dom_sf"/>
</dbReference>
<dbReference type="RefSeq" id="WP_124542284.1">
    <property type="nucleotide sequence ID" value="NZ_QUSW01000006.1"/>
</dbReference>
<accession>A0A3N7JUX8</accession>
<keyword evidence="3" id="KW-0238">DNA-binding</keyword>
<keyword evidence="1" id="KW-0678">Repressor</keyword>
<dbReference type="CDD" id="cd01392">
    <property type="entry name" value="HTH_LacI"/>
    <property type="match status" value="1"/>
</dbReference>
<comment type="caution">
    <text evidence="6">The sequence shown here is derived from an EMBL/GenBank/DDBJ whole genome shotgun (WGS) entry which is preliminary data.</text>
</comment>
<dbReference type="EMBL" id="QUSW01000006">
    <property type="protein sequence ID" value="RQP22715.1"/>
    <property type="molecule type" value="Genomic_DNA"/>
</dbReference>
<dbReference type="PROSITE" id="PS50932">
    <property type="entry name" value="HTH_LACI_2"/>
    <property type="match status" value="1"/>
</dbReference>
<evidence type="ECO:0000313" key="6">
    <source>
        <dbReference type="EMBL" id="RQP22715.1"/>
    </source>
</evidence>
<dbReference type="Gene3D" id="1.10.260.40">
    <property type="entry name" value="lambda repressor-like DNA-binding domains"/>
    <property type="match status" value="1"/>
</dbReference>
<dbReference type="SMART" id="SM00354">
    <property type="entry name" value="HTH_LACI"/>
    <property type="match status" value="1"/>
</dbReference>
<dbReference type="PROSITE" id="PS00356">
    <property type="entry name" value="HTH_LACI_1"/>
    <property type="match status" value="1"/>
</dbReference>
<dbReference type="InterPro" id="IPR000843">
    <property type="entry name" value="HTH_LacI"/>
</dbReference>
<dbReference type="AlphaFoldDB" id="A0A3N7JUX8"/>
<dbReference type="GO" id="GO:0003700">
    <property type="term" value="F:DNA-binding transcription factor activity"/>
    <property type="evidence" value="ECO:0007669"/>
    <property type="project" value="TreeGrafter"/>
</dbReference>
<dbReference type="Pfam" id="PF00356">
    <property type="entry name" value="LacI"/>
    <property type="match status" value="1"/>
</dbReference>
<evidence type="ECO:0000259" key="5">
    <source>
        <dbReference type="PROSITE" id="PS50932"/>
    </source>
</evidence>
<keyword evidence="7" id="KW-1185">Reference proteome</keyword>
<evidence type="ECO:0000256" key="1">
    <source>
        <dbReference type="ARBA" id="ARBA00022491"/>
    </source>
</evidence>
<protein>
    <submittedName>
        <fullName evidence="6">LacI family transcriptional regulator</fullName>
    </submittedName>
</protein>
<dbReference type="Proteomes" id="UP000267464">
    <property type="component" value="Unassembled WGS sequence"/>
</dbReference>
<dbReference type="Pfam" id="PF13377">
    <property type="entry name" value="Peripla_BP_3"/>
    <property type="match status" value="1"/>
</dbReference>
<evidence type="ECO:0000256" key="4">
    <source>
        <dbReference type="ARBA" id="ARBA00023163"/>
    </source>
</evidence>
<dbReference type="InterPro" id="IPR028082">
    <property type="entry name" value="Peripla_BP_I"/>
</dbReference>